<dbReference type="RefSeq" id="WP_121006315.1">
    <property type="nucleotide sequence ID" value="NZ_RBXO01000001.1"/>
</dbReference>
<evidence type="ECO:0000256" key="8">
    <source>
        <dbReference type="ARBA" id="ARBA00022989"/>
    </source>
</evidence>
<feature type="transmembrane region" description="Helical" evidence="12">
    <location>
        <begin position="244"/>
        <end position="262"/>
    </location>
</feature>
<protein>
    <submittedName>
        <fullName evidence="14">Zn-dependent protease with chaperone function</fullName>
    </submittedName>
</protein>
<keyword evidence="10 12" id="KW-0472">Membrane</keyword>
<evidence type="ECO:0000256" key="9">
    <source>
        <dbReference type="ARBA" id="ARBA00023049"/>
    </source>
</evidence>
<feature type="transmembrane region" description="Helical" evidence="12">
    <location>
        <begin position="508"/>
        <end position="525"/>
    </location>
</feature>
<comment type="cofactor">
    <cofactor evidence="1">
        <name>Zn(2+)</name>
        <dbReference type="ChEBI" id="CHEBI:29105"/>
    </cofactor>
</comment>
<keyword evidence="7" id="KW-0862">Zinc</keyword>
<dbReference type="Proteomes" id="UP000282084">
    <property type="component" value="Unassembled WGS sequence"/>
</dbReference>
<feature type="transmembrane region" description="Helical" evidence="12">
    <location>
        <begin position="672"/>
        <end position="692"/>
    </location>
</feature>
<feature type="transmembrane region" description="Helical" evidence="12">
    <location>
        <begin position="572"/>
        <end position="591"/>
    </location>
</feature>
<keyword evidence="9" id="KW-0482">Metalloprotease</keyword>
<evidence type="ECO:0000256" key="3">
    <source>
        <dbReference type="ARBA" id="ARBA00022670"/>
    </source>
</evidence>
<keyword evidence="4 12" id="KW-0812">Transmembrane</keyword>
<feature type="transmembrane region" description="Helical" evidence="12">
    <location>
        <begin position="639"/>
        <end position="660"/>
    </location>
</feature>
<dbReference type="GO" id="GO:0046872">
    <property type="term" value="F:metal ion binding"/>
    <property type="evidence" value="ECO:0007669"/>
    <property type="project" value="UniProtKB-KW"/>
</dbReference>
<feature type="domain" description="Peptidase M48" evidence="13">
    <location>
        <begin position="163"/>
        <end position="315"/>
    </location>
</feature>
<name>A0A495VYT3_9PSEU</name>
<dbReference type="AlphaFoldDB" id="A0A495VYT3"/>
<evidence type="ECO:0000256" key="12">
    <source>
        <dbReference type="SAM" id="Phobius"/>
    </source>
</evidence>
<dbReference type="Gene3D" id="3.30.2010.10">
    <property type="entry name" value="Metalloproteases ('zincins'), catalytic domain"/>
    <property type="match status" value="1"/>
</dbReference>
<evidence type="ECO:0000256" key="6">
    <source>
        <dbReference type="ARBA" id="ARBA00022801"/>
    </source>
</evidence>
<feature type="region of interest" description="Disordered" evidence="11">
    <location>
        <begin position="702"/>
        <end position="768"/>
    </location>
</feature>
<feature type="transmembrane region" description="Helical" evidence="12">
    <location>
        <begin position="391"/>
        <end position="417"/>
    </location>
</feature>
<proteinExistence type="predicted"/>
<dbReference type="PANTHER" id="PTHR43221:SF2">
    <property type="entry name" value="PROTEASE HTPX HOMOLOG"/>
    <property type="match status" value="1"/>
</dbReference>
<comment type="caution">
    <text evidence="14">The sequence shown here is derived from an EMBL/GenBank/DDBJ whole genome shotgun (WGS) entry which is preliminary data.</text>
</comment>
<dbReference type="InterPro" id="IPR050083">
    <property type="entry name" value="HtpX_protease"/>
</dbReference>
<dbReference type="GO" id="GO:0004222">
    <property type="term" value="F:metalloendopeptidase activity"/>
    <property type="evidence" value="ECO:0007669"/>
    <property type="project" value="InterPro"/>
</dbReference>
<evidence type="ECO:0000259" key="13">
    <source>
        <dbReference type="Pfam" id="PF01435"/>
    </source>
</evidence>
<feature type="transmembrane region" description="Helical" evidence="12">
    <location>
        <begin position="326"/>
        <end position="348"/>
    </location>
</feature>
<dbReference type="EMBL" id="RBXO01000001">
    <property type="protein sequence ID" value="RKT54582.1"/>
    <property type="molecule type" value="Genomic_DNA"/>
</dbReference>
<feature type="transmembrane region" description="Helical" evidence="12">
    <location>
        <begin position="598"/>
        <end position="619"/>
    </location>
</feature>
<feature type="transmembrane region" description="Helical" evidence="12">
    <location>
        <begin position="210"/>
        <end position="232"/>
    </location>
</feature>
<dbReference type="Pfam" id="PF01435">
    <property type="entry name" value="Peptidase_M48"/>
    <property type="match status" value="1"/>
</dbReference>
<sequence>MSAPAVDDRPRPVQAPAPDRPWWAYVLVWVALAVIGAGAGQALFTTLDLGDTVGTQVCLVRNGISVDGADPVTTDQSVYGSCVRDYFRVQATAVLAGAVALPVAAWLLMLLGGVGTRWRLRPGAVAGMPAGAERLTGRFAELCDSQGLTGRHRPRLVLAPPGTGVAQAFTTGLPGSRPWVVVPLSYAYADPAAFDAVAAHELGHVRSRDVLWASAVWWAGWLAVPALLLALVPLAGTPAVAWDAYRGALVVAVAVAVAMFVLRAGLLRRRELAADRHVVEVLADPNAVAALVRPSGKRRAGVFATHPTAGDRLAAGLATRHPEGGFVVTVAVGVVAMAAHHVAFSVLSSLRWTFDADVTASAPVVAAVLWSSVVVPLWTRRAPVTPGRWTGPLAGAVVGLVVGYLLQPPGVITVLAATPGRGLLLVLLLLPGLVLAAFAAALLAAGLAARLTVHSGHPRLRRFGAVLAVTSALSALWGTVIAATTAHVVTEGVGSIRWFLVVNGDDRVWRYAAALVLVGLVLAVLRTRPGRPALAVSAVAAVTGGVAAALSWQLRSGGGLSDARSDFLTHQGWWICALAGLVAVAAVVVVNGGAPAEVPIAVLCGLTVTVSAGAVQYAAVWIGSGVRSDFFRESLRMPGWLLLLALAGAAPLIAAVVAVTRRREPRGGAVRWAAGAGGVTALLSLLLVAGGLSSVTVVEGDLARPDARSRPTSTEAAPPSSPPEASVEPERPLDQQAATTALSDVPGVLPPGAKSAPDAAETSSTLVPDTCDAAAKRTAANKKALPRAAEAEQRFTFPLGDAPDGGTISVSVTSHPAAPPGFSDLDAENEACARFRLPSERQDDGYLDCRITARPAHDFPLARKRNVTAQGRIKGVPMVVVVHDYAATFGLNRVEVSLSWFYLTAAPPQAVLDEADRIATSAMNVIAARL</sequence>
<feature type="transmembrane region" description="Helical" evidence="12">
    <location>
        <begin position="463"/>
        <end position="488"/>
    </location>
</feature>
<keyword evidence="3 14" id="KW-0645">Protease</keyword>
<evidence type="ECO:0000256" key="4">
    <source>
        <dbReference type="ARBA" id="ARBA00022692"/>
    </source>
</evidence>
<keyword evidence="5" id="KW-0479">Metal-binding</keyword>
<feature type="transmembrane region" description="Helical" evidence="12">
    <location>
        <begin position="532"/>
        <end position="552"/>
    </location>
</feature>
<keyword evidence="2" id="KW-1003">Cell membrane</keyword>
<evidence type="ECO:0000256" key="1">
    <source>
        <dbReference type="ARBA" id="ARBA00001947"/>
    </source>
</evidence>
<keyword evidence="8 12" id="KW-1133">Transmembrane helix</keyword>
<evidence type="ECO:0000256" key="11">
    <source>
        <dbReference type="SAM" id="MobiDB-lite"/>
    </source>
</evidence>
<accession>A0A495VYT3</accession>
<evidence type="ECO:0000313" key="14">
    <source>
        <dbReference type="EMBL" id="RKT54582.1"/>
    </source>
</evidence>
<feature type="transmembrane region" description="Helical" evidence="12">
    <location>
        <begin position="360"/>
        <end position="379"/>
    </location>
</feature>
<keyword evidence="15" id="KW-1185">Reference proteome</keyword>
<dbReference type="OrthoDB" id="3298904at2"/>
<evidence type="ECO:0000256" key="10">
    <source>
        <dbReference type="ARBA" id="ARBA00023136"/>
    </source>
</evidence>
<feature type="transmembrane region" description="Helical" evidence="12">
    <location>
        <begin position="423"/>
        <end position="451"/>
    </location>
</feature>
<dbReference type="PANTHER" id="PTHR43221">
    <property type="entry name" value="PROTEASE HTPX"/>
    <property type="match status" value="1"/>
</dbReference>
<feature type="transmembrane region" description="Helical" evidence="12">
    <location>
        <begin position="93"/>
        <end position="111"/>
    </location>
</feature>
<feature type="compositionally biased region" description="Low complexity" evidence="11">
    <location>
        <begin position="710"/>
        <end position="726"/>
    </location>
</feature>
<evidence type="ECO:0000313" key="15">
    <source>
        <dbReference type="Proteomes" id="UP000282084"/>
    </source>
</evidence>
<organism evidence="14 15">
    <name type="scientific">Saccharothrix australiensis</name>
    <dbReference type="NCBI Taxonomy" id="2072"/>
    <lineage>
        <taxon>Bacteria</taxon>
        <taxon>Bacillati</taxon>
        <taxon>Actinomycetota</taxon>
        <taxon>Actinomycetes</taxon>
        <taxon>Pseudonocardiales</taxon>
        <taxon>Pseudonocardiaceae</taxon>
        <taxon>Saccharothrix</taxon>
    </lineage>
</organism>
<evidence type="ECO:0000256" key="5">
    <source>
        <dbReference type="ARBA" id="ARBA00022723"/>
    </source>
</evidence>
<keyword evidence="6" id="KW-0378">Hydrolase</keyword>
<evidence type="ECO:0000256" key="7">
    <source>
        <dbReference type="ARBA" id="ARBA00022833"/>
    </source>
</evidence>
<dbReference type="GO" id="GO:0006508">
    <property type="term" value="P:proteolysis"/>
    <property type="evidence" value="ECO:0007669"/>
    <property type="project" value="UniProtKB-KW"/>
</dbReference>
<reference evidence="14 15" key="1">
    <citation type="submission" date="2018-10" db="EMBL/GenBank/DDBJ databases">
        <title>Sequencing the genomes of 1000 actinobacteria strains.</title>
        <authorList>
            <person name="Klenk H.-P."/>
        </authorList>
    </citation>
    <scope>NUCLEOTIDE SEQUENCE [LARGE SCALE GENOMIC DNA]</scope>
    <source>
        <strain evidence="14 15">DSM 43800</strain>
    </source>
</reference>
<feature type="transmembrane region" description="Helical" evidence="12">
    <location>
        <begin position="21"/>
        <end position="44"/>
    </location>
</feature>
<evidence type="ECO:0000256" key="2">
    <source>
        <dbReference type="ARBA" id="ARBA00022475"/>
    </source>
</evidence>
<dbReference type="InterPro" id="IPR001915">
    <property type="entry name" value="Peptidase_M48"/>
</dbReference>
<gene>
    <name evidence="14" type="ORF">C8E97_3226</name>
</gene>